<evidence type="ECO:0000256" key="1">
    <source>
        <dbReference type="SAM" id="MobiDB-lite"/>
    </source>
</evidence>
<feature type="compositionally biased region" description="Acidic residues" evidence="1">
    <location>
        <begin position="139"/>
        <end position="151"/>
    </location>
</feature>
<keyword evidence="3" id="KW-1185">Reference proteome</keyword>
<evidence type="ECO:0000313" key="3">
    <source>
        <dbReference type="Proteomes" id="UP000005446"/>
    </source>
</evidence>
<comment type="caution">
    <text evidence="2">The sequence shown here is derived from an EMBL/GenBank/DDBJ whole genome shotgun (WGS) entry which is preliminary data.</text>
</comment>
<reference evidence="2 3" key="1">
    <citation type="journal article" date="2012" name="Eukaryot. Cell">
        <title>Genome sequence of the fungus Glarea lozoyensis: the first genome sequence of a species from the Helotiaceae family.</title>
        <authorList>
            <person name="Youssar L."/>
            <person name="Gruening B.A."/>
            <person name="Erxleben A."/>
            <person name="Guenther S."/>
            <person name="Huettel W."/>
        </authorList>
    </citation>
    <scope>NUCLEOTIDE SEQUENCE [LARGE SCALE GENOMIC DNA]</scope>
    <source>
        <strain evidence="3">ATCC 74030 / MF5533</strain>
    </source>
</reference>
<sequence>MAFPLSSPLAFPLSPHQVGPEAEEVVKENHLNHFKPAPRKYETDLGSGSSDSSKELVSITDDEQSVHRSGSPSVHESSRRGRRLGSSSSTSSEIYHADQHIPKRSKAKRRGSKAERAPDGHKEIRTDTENNSSQGSENVDMEEEEKDLVEQEEAERIMDEFLATFTETGEQ</sequence>
<name>H0EY87_GLAL7</name>
<dbReference type="AlphaFoldDB" id="H0EY87"/>
<feature type="compositionally biased region" description="Low complexity" evidence="1">
    <location>
        <begin position="1"/>
        <end position="15"/>
    </location>
</feature>
<gene>
    <name evidence="2" type="ORF">M7I_7785</name>
</gene>
<protein>
    <submittedName>
        <fullName evidence="2">Uncharacterized protein</fullName>
    </submittedName>
</protein>
<accession>H0EY87</accession>
<dbReference type="HOGENOM" id="CLU_1563022_0_0_1"/>
<dbReference type="Proteomes" id="UP000005446">
    <property type="component" value="Unassembled WGS sequence"/>
</dbReference>
<feature type="compositionally biased region" description="Basic residues" evidence="1">
    <location>
        <begin position="102"/>
        <end position="111"/>
    </location>
</feature>
<organism evidence="2 3">
    <name type="scientific">Glarea lozoyensis (strain ATCC 74030 / MF5533)</name>
    <dbReference type="NCBI Taxonomy" id="1104152"/>
    <lineage>
        <taxon>Eukaryota</taxon>
        <taxon>Fungi</taxon>
        <taxon>Dikarya</taxon>
        <taxon>Ascomycota</taxon>
        <taxon>Pezizomycotina</taxon>
        <taxon>Leotiomycetes</taxon>
        <taxon>Helotiales</taxon>
        <taxon>Helotiaceae</taxon>
        <taxon>Glarea</taxon>
    </lineage>
</organism>
<evidence type="ECO:0000313" key="2">
    <source>
        <dbReference type="EMBL" id="EHK96502.1"/>
    </source>
</evidence>
<dbReference type="EMBL" id="AGUE01000247">
    <property type="protein sequence ID" value="EHK96502.1"/>
    <property type="molecule type" value="Genomic_DNA"/>
</dbReference>
<dbReference type="InParanoid" id="H0EY87"/>
<proteinExistence type="predicted"/>
<feature type="compositionally biased region" description="Basic and acidic residues" evidence="1">
    <location>
        <begin position="112"/>
        <end position="128"/>
    </location>
</feature>
<feature type="region of interest" description="Disordered" evidence="1">
    <location>
        <begin position="1"/>
        <end position="151"/>
    </location>
</feature>